<dbReference type="InterPro" id="IPR003131">
    <property type="entry name" value="T1-type_BTB"/>
</dbReference>
<dbReference type="FunFam" id="3.30.710.10:FF:000160">
    <property type="entry name" value="YLR108C-like protein"/>
    <property type="match status" value="1"/>
</dbReference>
<dbReference type="CDD" id="cd18316">
    <property type="entry name" value="BTB_POZ_KCTD-like"/>
    <property type="match status" value="1"/>
</dbReference>
<dbReference type="PANTHER" id="PTHR31758">
    <property type="entry name" value="BTB/POZ DOMAIN-CONTAINING PROTEIN YLR108C"/>
    <property type="match status" value="1"/>
</dbReference>
<evidence type="ECO:0000313" key="2">
    <source>
        <dbReference type="EMBL" id="CAI4055446.1"/>
    </source>
</evidence>
<evidence type="ECO:0000259" key="1">
    <source>
        <dbReference type="SMART" id="SM00225"/>
    </source>
</evidence>
<accession>A0AA35NMD2</accession>
<dbReference type="GO" id="GO:0051260">
    <property type="term" value="P:protein homooligomerization"/>
    <property type="evidence" value="ECO:0007669"/>
    <property type="project" value="InterPro"/>
</dbReference>
<dbReference type="PANTHER" id="PTHR31758:SF2">
    <property type="entry name" value="BTB_POZ DOMAIN-CONTAINING PROTEIN YLR108C"/>
    <property type="match status" value="1"/>
</dbReference>
<gene>
    <name evidence="2" type="primary">SUVC02G2620</name>
    <name evidence="2" type="ORF">SUVC_02G2620</name>
</gene>
<dbReference type="SMART" id="SM00225">
    <property type="entry name" value="BTB"/>
    <property type="match status" value="1"/>
</dbReference>
<dbReference type="Gene3D" id="3.30.710.10">
    <property type="entry name" value="Potassium Channel Kv1.1, Chain A"/>
    <property type="match status" value="2"/>
</dbReference>
<feature type="domain" description="BTB" evidence="1">
    <location>
        <begin position="27"/>
        <end position="139"/>
    </location>
</feature>
<dbReference type="AlphaFoldDB" id="A0AA35NMD2"/>
<reference evidence="2" key="1">
    <citation type="submission" date="2022-10" db="EMBL/GenBank/DDBJ databases">
        <authorList>
            <person name="Byrne P K."/>
        </authorList>
    </citation>
    <scope>NUCLEOTIDE SEQUENCE</scope>
    <source>
        <strain evidence="2">CBS7001</strain>
    </source>
</reference>
<dbReference type="InterPro" id="IPR011333">
    <property type="entry name" value="SKP1/BTB/POZ_sf"/>
</dbReference>
<evidence type="ECO:0000313" key="3">
    <source>
        <dbReference type="Proteomes" id="UP001162090"/>
    </source>
</evidence>
<name>A0AA35NMD2_SACUV</name>
<dbReference type="Pfam" id="PF02214">
    <property type="entry name" value="BTB_2"/>
    <property type="match status" value="1"/>
</dbReference>
<dbReference type="Proteomes" id="UP001162090">
    <property type="component" value="Chromosome 2"/>
</dbReference>
<organism evidence="2 3">
    <name type="scientific">Saccharomyces uvarum</name>
    <name type="common">Yeast</name>
    <name type="synonym">Saccharomyces bayanus var. uvarum</name>
    <dbReference type="NCBI Taxonomy" id="230603"/>
    <lineage>
        <taxon>Eukaryota</taxon>
        <taxon>Fungi</taxon>
        <taxon>Dikarya</taxon>
        <taxon>Ascomycota</taxon>
        <taxon>Saccharomycotina</taxon>
        <taxon>Saccharomycetes</taxon>
        <taxon>Saccharomycetales</taxon>
        <taxon>Saccharomycetaceae</taxon>
        <taxon>Saccharomyces</taxon>
    </lineage>
</organism>
<dbReference type="SUPFAM" id="SSF54695">
    <property type="entry name" value="POZ domain"/>
    <property type="match status" value="2"/>
</dbReference>
<proteinExistence type="predicted"/>
<protein>
    <recommendedName>
        <fullName evidence="1">BTB domain-containing protein</fullName>
    </recommendedName>
</protein>
<dbReference type="EMBL" id="OX365913">
    <property type="protein sequence ID" value="CAI4055446.1"/>
    <property type="molecule type" value="Genomic_DNA"/>
</dbReference>
<dbReference type="InterPro" id="IPR000210">
    <property type="entry name" value="BTB/POZ_dom"/>
</dbReference>
<sequence length="498" mass="56778">MSHSPLISTLSPEYFDPNIPQILPHEKMYKIQVGRTLFRISGASLSSDGPSFFTEYFSRRGLPNHNSSSKNDSKESPPENEVLFIDRSAEVFEWIYKHLQGYTVEIKDEVQYTMLFADAMYYNLPRLRSLLKETDYYFTNVGGQSFKVAKNLFRRKGDSPNYFEIYAATVYIDVEELIISKKLLRPPPHSAPYIPRSSEFFKDLLTLLGGASLNLDDNKRDALIKECRYYRFLNLEQRLIKCSISYSPITRKEEICLLLKDLSKKGISFPATPACSASPFGEEICSSEVCDASSQTSEQPVSKKVKLDTTDANDYAWNVLCYKRPFLDNYARELVFQMDSTDSTLMFNKKSKSIHLDITGESAQKFEALFGNNLLNTPFGPVDLSNYRYQFPSSTLDTTQAKSETHFLLPACVLVCDLYVNGIRISQVKSLLTDKSKFNDKIIDVSNPSGLKMCSGLKLYLRKSLWKLAVKDGKIMLIAIKAISFNGTKEYYKGYEYL</sequence>